<dbReference type="PROSITE" id="PS00211">
    <property type="entry name" value="ABC_TRANSPORTER_1"/>
    <property type="match status" value="2"/>
</dbReference>
<feature type="transmembrane region" description="Helical" evidence="8">
    <location>
        <begin position="285"/>
        <end position="308"/>
    </location>
</feature>
<reference evidence="11" key="1">
    <citation type="submission" date="2022-12" db="EMBL/GenBank/DDBJ databases">
        <authorList>
            <person name="Petersen C."/>
        </authorList>
    </citation>
    <scope>NUCLEOTIDE SEQUENCE</scope>
    <source>
        <strain evidence="11">IBT 29677</strain>
    </source>
</reference>
<dbReference type="InterPro" id="IPR039421">
    <property type="entry name" value="Type_1_exporter"/>
</dbReference>
<dbReference type="Pfam" id="PF00664">
    <property type="entry name" value="ABC_membrane"/>
    <property type="match status" value="2"/>
</dbReference>
<dbReference type="GO" id="GO:0005743">
    <property type="term" value="C:mitochondrial inner membrane"/>
    <property type="evidence" value="ECO:0007669"/>
    <property type="project" value="TreeGrafter"/>
</dbReference>
<comment type="subcellular location">
    <subcellularLocation>
        <location evidence="1">Cell membrane</location>
        <topology evidence="1">Multi-pass membrane protein</topology>
    </subcellularLocation>
</comment>
<dbReference type="InterPro" id="IPR003439">
    <property type="entry name" value="ABC_transporter-like_ATP-bd"/>
</dbReference>
<dbReference type="Pfam" id="PF00005">
    <property type="entry name" value="ABC_tran"/>
    <property type="match status" value="2"/>
</dbReference>
<feature type="transmembrane region" description="Helical" evidence="8">
    <location>
        <begin position="183"/>
        <end position="201"/>
    </location>
</feature>
<evidence type="ECO:0000313" key="12">
    <source>
        <dbReference type="Proteomes" id="UP001147747"/>
    </source>
</evidence>
<feature type="transmembrane region" description="Helical" evidence="8">
    <location>
        <begin position="769"/>
        <end position="794"/>
    </location>
</feature>
<feature type="transmembrane region" description="Helical" evidence="8">
    <location>
        <begin position="106"/>
        <end position="131"/>
    </location>
</feature>
<feature type="domain" description="ABC transmembrane type-1" evidence="10">
    <location>
        <begin position="726"/>
        <end position="1015"/>
    </location>
</feature>
<evidence type="ECO:0000256" key="1">
    <source>
        <dbReference type="ARBA" id="ARBA00004651"/>
    </source>
</evidence>
<dbReference type="Proteomes" id="UP001147747">
    <property type="component" value="Unassembled WGS sequence"/>
</dbReference>
<dbReference type="Gene3D" id="3.40.50.300">
    <property type="entry name" value="P-loop containing nucleotide triphosphate hydrolases"/>
    <property type="match status" value="2"/>
</dbReference>
<comment type="caution">
    <text evidence="11">The sequence shown here is derived from an EMBL/GenBank/DDBJ whole genome shotgun (WGS) entry which is preliminary data.</text>
</comment>
<dbReference type="CDD" id="cd03249">
    <property type="entry name" value="ABC_MTABC3_MDL1_MDL2"/>
    <property type="match status" value="2"/>
</dbReference>
<dbReference type="InterPro" id="IPR011527">
    <property type="entry name" value="ABC1_TM_dom"/>
</dbReference>
<dbReference type="SUPFAM" id="SSF52540">
    <property type="entry name" value="P-loop containing nucleoside triphosphate hydrolases"/>
    <property type="match status" value="2"/>
</dbReference>
<evidence type="ECO:0000259" key="10">
    <source>
        <dbReference type="PROSITE" id="PS50929"/>
    </source>
</evidence>
<dbReference type="SUPFAM" id="SSF90123">
    <property type="entry name" value="ABC transporter transmembrane region"/>
    <property type="match status" value="2"/>
</dbReference>
<dbReference type="GO" id="GO:0015421">
    <property type="term" value="F:ABC-type oligopeptide transporter activity"/>
    <property type="evidence" value="ECO:0007669"/>
    <property type="project" value="TreeGrafter"/>
</dbReference>
<keyword evidence="4" id="KW-0547">Nucleotide-binding</keyword>
<evidence type="ECO:0000256" key="6">
    <source>
        <dbReference type="ARBA" id="ARBA00022989"/>
    </source>
</evidence>
<dbReference type="PANTHER" id="PTHR43394:SF27">
    <property type="entry name" value="ATP-DEPENDENT TRANSLOCASE ABCB1-LIKE"/>
    <property type="match status" value="1"/>
</dbReference>
<feature type="transmembrane region" description="Helical" evidence="8">
    <location>
        <begin position="840"/>
        <end position="864"/>
    </location>
</feature>
<proteinExistence type="inferred from homology"/>
<evidence type="ECO:0000256" key="3">
    <source>
        <dbReference type="ARBA" id="ARBA00022692"/>
    </source>
</evidence>
<feature type="domain" description="ABC transmembrane type-1" evidence="10">
    <location>
        <begin position="58"/>
        <end position="349"/>
    </location>
</feature>
<dbReference type="GeneID" id="81364119"/>
<sequence>MANFSRRLNLSLGFGKWGRDDAIAPKVSARKTPQQPSGKVSYWRLYQCATTWELAVLFTSTVCAVVAGTGLPLMCIIFGSAGGSFSDYSGNPNAELQHFKNHNASLAIYLIYIAIGVFLTTYIATVGFIYCGERITARLREQYLQSLLRQEMVYFDIVGAGLIATCISTYANLVQDGMSHKVSLALTAVSTFVSAYVIGLVKYWKLAVICLSSAVAVTITVVVSSHFVVKYFKRAYASYGNGGNVVEEAISTIRNAIAFGTSEKLAELYCTHLKKSEEAGFVSKAISGSLFGGLMCYAYLTYALAFWLGTRWLSEGELSYAAFITVLQAVMIGAFALSGAAPSLQAIASAIAAAGPIYQTIDRQSALDSQSEDGIVLESVDGNIEFRDIKHIYPSRPDTVVFSDFNLRIPSGKTTAIVGPSGAGKSTLIALLERFYDPTGGAVLLDGRDVRKFNLRWLRGQFGLVSQEPALFDTTIAGNIRHGLVGTLSEDLQDDEIQSLVEKAAKLVDAHDFIRHLPNGYETQVGQRGSLLSGGQKQRIALAAVMIRDPKILLLDEATSSLDNKGASVVQAALNKASLDRTTLVIAHRLSAVKHADNIAVVGEGRIVEQGTHQELMEKAGRYYSLFSAQQAVSDDLEVDQDAEKLERAVSDSRGASTELTYAKSNLTTRDISPMEIEAPSKPRSVNFFSRIKLRRSRNKPIGTSSFLTLVKTVARLNRNDWRIMLLALCSSIVTGASQPLQSVFYAKLLSIIALQLGSSSFSQSDLNLWIWMFFMLALVHLVFSILQGVSLAWCSERLISQAREQSFRAILRQDASFFDQKENSTGSLSSFLSSETANLAGISGVVLGTIIQVTVTLVAGYIVSLAIGWKLALVCISTVPILLGSGFFRVRLLARFQQNQAIVHQASTAYACEAVDLIRTIASQTRENNVADHYHTMLDSHGRQNLHAVLKASLLYAASQSLLFPCIALGLWYGSELIADREYTIFQFFLCFSAVIFGSQAAGTIFSFSPDISKAKYASAKLHRLFGLVPKIDPWNETGKRLTDLKGTIQFKGVHFAYSSRQETPILRGIDLKVEAGQLVALVGTSGSGKSTIVSLVERFYDPQEGTVYVDDQDLRTLHVATFRNHLALVSQETTLYNGTIRANLLLGTQQSDDSIPEEDIVDACKGANIYDFITSLPEGFETVVGSRGSMLSGGQRQRLAIARALIRNPKILLLDEATSNLDAESEEIVQAALEKAASGRTTILVAHRLSTVRRADFIYFLENGQIVEQGNHEALLSKKGRYYDMVHAQEFGQDMGSQPMV</sequence>
<feature type="domain" description="ABC transporter" evidence="9">
    <location>
        <begin position="1050"/>
        <end position="1290"/>
    </location>
</feature>
<evidence type="ECO:0000256" key="5">
    <source>
        <dbReference type="ARBA" id="ARBA00022840"/>
    </source>
</evidence>
<feature type="transmembrane region" description="Helical" evidence="8">
    <location>
        <begin position="54"/>
        <end position="79"/>
    </location>
</feature>
<feature type="transmembrane region" description="Helical" evidence="8">
    <location>
        <begin position="870"/>
        <end position="889"/>
    </location>
</feature>
<name>A0A9W9WAE4_9EURO</name>
<evidence type="ECO:0000256" key="2">
    <source>
        <dbReference type="ARBA" id="ARBA00007577"/>
    </source>
</evidence>
<keyword evidence="12" id="KW-1185">Reference proteome</keyword>
<gene>
    <name evidence="11" type="ORF">N7509_000502</name>
</gene>
<dbReference type="Gene3D" id="1.20.1560.10">
    <property type="entry name" value="ABC transporter type 1, transmembrane domain"/>
    <property type="match status" value="1"/>
</dbReference>
<dbReference type="InterPro" id="IPR036640">
    <property type="entry name" value="ABC1_TM_sf"/>
</dbReference>
<evidence type="ECO:0000259" key="9">
    <source>
        <dbReference type="PROSITE" id="PS50893"/>
    </source>
</evidence>
<keyword evidence="6 8" id="KW-1133">Transmembrane helix</keyword>
<feature type="transmembrane region" description="Helical" evidence="8">
    <location>
        <begin position="954"/>
        <end position="974"/>
    </location>
</feature>
<dbReference type="GO" id="GO:0090374">
    <property type="term" value="P:oligopeptide export from mitochondrion"/>
    <property type="evidence" value="ECO:0007669"/>
    <property type="project" value="TreeGrafter"/>
</dbReference>
<evidence type="ECO:0000313" key="11">
    <source>
        <dbReference type="EMBL" id="KAJ5413875.1"/>
    </source>
</evidence>
<feature type="transmembrane region" description="Helical" evidence="8">
    <location>
        <begin position="320"/>
        <end position="341"/>
    </location>
</feature>
<feature type="transmembrane region" description="Helical" evidence="8">
    <location>
        <begin position="986"/>
        <end position="1009"/>
    </location>
</feature>
<dbReference type="RefSeq" id="XP_056493721.1">
    <property type="nucleotide sequence ID" value="XM_056625139.1"/>
</dbReference>
<dbReference type="OrthoDB" id="6500128at2759"/>
<dbReference type="FunFam" id="3.40.50.300:FF:000251">
    <property type="entry name" value="ABC transporter B family member 19"/>
    <property type="match status" value="1"/>
</dbReference>
<dbReference type="InterPro" id="IPR027417">
    <property type="entry name" value="P-loop_NTPase"/>
</dbReference>
<dbReference type="PROSITE" id="PS50929">
    <property type="entry name" value="ABC_TM1F"/>
    <property type="match status" value="2"/>
</dbReference>
<dbReference type="EMBL" id="JAPZBU010000003">
    <property type="protein sequence ID" value="KAJ5413875.1"/>
    <property type="molecule type" value="Genomic_DNA"/>
</dbReference>
<comment type="similarity">
    <text evidence="2">Belongs to the ABC transporter superfamily. ABCB family. Multidrug resistance exporter (TC 3.A.1.201) subfamily.</text>
</comment>
<evidence type="ECO:0000256" key="7">
    <source>
        <dbReference type="ARBA" id="ARBA00023136"/>
    </source>
</evidence>
<organism evidence="11 12">
    <name type="scientific">Penicillium cosmopolitanum</name>
    <dbReference type="NCBI Taxonomy" id="1131564"/>
    <lineage>
        <taxon>Eukaryota</taxon>
        <taxon>Fungi</taxon>
        <taxon>Dikarya</taxon>
        <taxon>Ascomycota</taxon>
        <taxon>Pezizomycotina</taxon>
        <taxon>Eurotiomycetes</taxon>
        <taxon>Eurotiomycetidae</taxon>
        <taxon>Eurotiales</taxon>
        <taxon>Aspergillaceae</taxon>
        <taxon>Penicillium</taxon>
    </lineage>
</organism>
<dbReference type="SMART" id="SM00382">
    <property type="entry name" value="AAA"/>
    <property type="match status" value="2"/>
</dbReference>
<protein>
    <recommendedName>
        <fullName evidence="13">ABC transporter</fullName>
    </recommendedName>
</protein>
<dbReference type="PANTHER" id="PTHR43394">
    <property type="entry name" value="ATP-DEPENDENT PERMEASE MDL1, MITOCHONDRIAL"/>
    <property type="match status" value="1"/>
</dbReference>
<feature type="domain" description="ABC transporter" evidence="9">
    <location>
        <begin position="384"/>
        <end position="629"/>
    </location>
</feature>
<keyword evidence="7 8" id="KW-0472">Membrane</keyword>
<evidence type="ECO:0000256" key="4">
    <source>
        <dbReference type="ARBA" id="ARBA00022741"/>
    </source>
</evidence>
<dbReference type="GO" id="GO:0005524">
    <property type="term" value="F:ATP binding"/>
    <property type="evidence" value="ECO:0007669"/>
    <property type="project" value="UniProtKB-KW"/>
</dbReference>
<dbReference type="CDD" id="cd18577">
    <property type="entry name" value="ABC_6TM_Pgp_ABCB1_D1_like"/>
    <property type="match status" value="1"/>
</dbReference>
<dbReference type="GO" id="GO:0016887">
    <property type="term" value="F:ATP hydrolysis activity"/>
    <property type="evidence" value="ECO:0007669"/>
    <property type="project" value="InterPro"/>
</dbReference>
<dbReference type="GO" id="GO:0005886">
    <property type="term" value="C:plasma membrane"/>
    <property type="evidence" value="ECO:0007669"/>
    <property type="project" value="UniProtKB-SubCell"/>
</dbReference>
<evidence type="ECO:0008006" key="13">
    <source>
        <dbReference type="Google" id="ProtNLM"/>
    </source>
</evidence>
<dbReference type="CDD" id="cd18578">
    <property type="entry name" value="ABC_6TM_Pgp_ABCB1_D2_like"/>
    <property type="match status" value="1"/>
</dbReference>
<keyword evidence="3 8" id="KW-0812">Transmembrane</keyword>
<dbReference type="InterPro" id="IPR003593">
    <property type="entry name" value="AAA+_ATPase"/>
</dbReference>
<feature type="transmembrane region" description="Helical" evidence="8">
    <location>
        <begin position="152"/>
        <end position="171"/>
    </location>
</feature>
<accession>A0A9W9WAE4</accession>
<dbReference type="PROSITE" id="PS50893">
    <property type="entry name" value="ABC_TRANSPORTER_2"/>
    <property type="match status" value="2"/>
</dbReference>
<feature type="transmembrane region" description="Helical" evidence="8">
    <location>
        <begin position="208"/>
        <end position="229"/>
    </location>
</feature>
<evidence type="ECO:0000256" key="8">
    <source>
        <dbReference type="SAM" id="Phobius"/>
    </source>
</evidence>
<dbReference type="InterPro" id="IPR017871">
    <property type="entry name" value="ABC_transporter-like_CS"/>
</dbReference>
<dbReference type="FunFam" id="3.40.50.300:FF:000916">
    <property type="entry name" value="ABC transporter B family member 9"/>
    <property type="match status" value="1"/>
</dbReference>
<keyword evidence="5" id="KW-0067">ATP-binding</keyword>
<reference evidence="11" key="2">
    <citation type="journal article" date="2023" name="IMA Fungus">
        <title>Comparative genomic study of the Penicillium genus elucidates a diverse pangenome and 15 lateral gene transfer events.</title>
        <authorList>
            <person name="Petersen C."/>
            <person name="Sorensen T."/>
            <person name="Nielsen M.R."/>
            <person name="Sondergaard T.E."/>
            <person name="Sorensen J.L."/>
            <person name="Fitzpatrick D.A."/>
            <person name="Frisvad J.C."/>
            <person name="Nielsen K.L."/>
        </authorList>
    </citation>
    <scope>NUCLEOTIDE SEQUENCE</scope>
    <source>
        <strain evidence="11">IBT 29677</strain>
    </source>
</reference>